<keyword evidence="6" id="KW-0961">Cell wall biogenesis/degradation</keyword>
<dbReference type="Pfam" id="PF08245">
    <property type="entry name" value="Mur_ligase_M"/>
    <property type="match status" value="1"/>
</dbReference>
<evidence type="ECO:0000256" key="6">
    <source>
        <dbReference type="RuleBase" id="RU004136"/>
    </source>
</evidence>
<protein>
    <recommendedName>
        <fullName evidence="6">UDP-N-acetylmuramoyl-tripeptide--D-alanyl-D-alanine ligase</fullName>
        <ecNumber evidence="6">6.3.2.10</ecNumber>
    </recommendedName>
</protein>
<evidence type="ECO:0000256" key="3">
    <source>
        <dbReference type="ARBA" id="ARBA00022741"/>
    </source>
</evidence>
<dbReference type="NCBIfam" id="TIGR01143">
    <property type="entry name" value="murF"/>
    <property type="match status" value="1"/>
</dbReference>
<dbReference type="Proteomes" id="UP000228996">
    <property type="component" value="Unassembled WGS sequence"/>
</dbReference>
<dbReference type="SUPFAM" id="SSF53623">
    <property type="entry name" value="MurD-like peptide ligases, catalytic domain"/>
    <property type="match status" value="1"/>
</dbReference>
<organism evidence="9 10">
    <name type="scientific">Candidatus Shapirobacteria bacterium CG08_land_8_20_14_0_20_39_18</name>
    <dbReference type="NCBI Taxonomy" id="1974883"/>
    <lineage>
        <taxon>Bacteria</taxon>
        <taxon>Candidatus Shapironibacteriota</taxon>
    </lineage>
</organism>
<accession>A0A2M6XDC4</accession>
<keyword evidence="3" id="KW-0547">Nucleotide-binding</keyword>
<dbReference type="InterPro" id="IPR005863">
    <property type="entry name" value="UDP-N-AcMur_synth"/>
</dbReference>
<evidence type="ECO:0000259" key="7">
    <source>
        <dbReference type="Pfam" id="PF02875"/>
    </source>
</evidence>
<evidence type="ECO:0000313" key="10">
    <source>
        <dbReference type="Proteomes" id="UP000228996"/>
    </source>
</evidence>
<dbReference type="GO" id="GO:0051301">
    <property type="term" value="P:cell division"/>
    <property type="evidence" value="ECO:0007669"/>
    <property type="project" value="UniProtKB-KW"/>
</dbReference>
<dbReference type="PANTHER" id="PTHR43024">
    <property type="entry name" value="UDP-N-ACETYLMURAMOYL-TRIPEPTIDE--D-ALANYL-D-ALANINE LIGASE"/>
    <property type="match status" value="1"/>
</dbReference>
<evidence type="ECO:0000256" key="1">
    <source>
        <dbReference type="ARBA" id="ARBA00022598"/>
    </source>
</evidence>
<comment type="subcellular location">
    <subcellularLocation>
        <location evidence="6">Cytoplasm</location>
    </subcellularLocation>
</comment>
<comment type="caution">
    <text evidence="9">The sequence shown here is derived from an EMBL/GenBank/DDBJ whole genome shotgun (WGS) entry which is preliminary data.</text>
</comment>
<feature type="domain" description="Mur ligase C-terminal" evidence="7">
    <location>
        <begin position="283"/>
        <end position="401"/>
    </location>
</feature>
<dbReference type="InterPro" id="IPR036615">
    <property type="entry name" value="Mur_ligase_C_dom_sf"/>
</dbReference>
<dbReference type="AlphaFoldDB" id="A0A2M6XDC4"/>
<dbReference type="InterPro" id="IPR036565">
    <property type="entry name" value="Mur-like_cat_sf"/>
</dbReference>
<dbReference type="GO" id="GO:0047480">
    <property type="term" value="F:UDP-N-acetylmuramoyl-tripeptide-D-alanyl-D-alanine ligase activity"/>
    <property type="evidence" value="ECO:0007669"/>
    <property type="project" value="UniProtKB-EC"/>
</dbReference>
<keyword evidence="6" id="KW-0133">Cell shape</keyword>
<keyword evidence="2 6" id="KW-0132">Cell division</keyword>
<keyword evidence="4" id="KW-0067">ATP-binding</keyword>
<keyword evidence="5 6" id="KW-0131">Cell cycle</keyword>
<reference evidence="10" key="1">
    <citation type="submission" date="2017-09" db="EMBL/GenBank/DDBJ databases">
        <title>Depth-based differentiation of microbial function through sediment-hosted aquifers and enrichment of novel symbionts in the deep terrestrial subsurface.</title>
        <authorList>
            <person name="Probst A.J."/>
            <person name="Ladd B."/>
            <person name="Jarett J.K."/>
            <person name="Geller-Mcgrath D.E."/>
            <person name="Sieber C.M.K."/>
            <person name="Emerson J.B."/>
            <person name="Anantharaman K."/>
            <person name="Thomas B.C."/>
            <person name="Malmstrom R."/>
            <person name="Stieglmeier M."/>
            <person name="Klingl A."/>
            <person name="Woyke T."/>
            <person name="Ryan C.M."/>
            <person name="Banfield J.F."/>
        </authorList>
    </citation>
    <scope>NUCLEOTIDE SEQUENCE [LARGE SCALE GENOMIC DNA]</scope>
</reference>
<dbReference type="InterPro" id="IPR004101">
    <property type="entry name" value="Mur_ligase_C"/>
</dbReference>
<dbReference type="GO" id="GO:0008360">
    <property type="term" value="P:regulation of cell shape"/>
    <property type="evidence" value="ECO:0007669"/>
    <property type="project" value="UniProtKB-KW"/>
</dbReference>
<gene>
    <name evidence="9" type="ORF">COT44_02020</name>
</gene>
<evidence type="ECO:0000259" key="8">
    <source>
        <dbReference type="Pfam" id="PF08245"/>
    </source>
</evidence>
<dbReference type="EC" id="6.3.2.10" evidence="6"/>
<dbReference type="GO" id="GO:0005737">
    <property type="term" value="C:cytoplasm"/>
    <property type="evidence" value="ECO:0007669"/>
    <property type="project" value="UniProtKB-SubCell"/>
</dbReference>
<keyword evidence="6" id="KW-0573">Peptidoglycan synthesis</keyword>
<keyword evidence="1" id="KW-0436">Ligase</keyword>
<dbReference type="SUPFAM" id="SSF53244">
    <property type="entry name" value="MurD-like peptide ligases, peptide-binding domain"/>
    <property type="match status" value="1"/>
</dbReference>
<comment type="pathway">
    <text evidence="6">Cell wall biogenesis; peptidoglycan biosynthesis.</text>
</comment>
<evidence type="ECO:0000256" key="2">
    <source>
        <dbReference type="ARBA" id="ARBA00022618"/>
    </source>
</evidence>
<name>A0A2M6XDC4_9BACT</name>
<dbReference type="Gene3D" id="3.90.190.20">
    <property type="entry name" value="Mur ligase, C-terminal domain"/>
    <property type="match status" value="1"/>
</dbReference>
<dbReference type="InterPro" id="IPR051046">
    <property type="entry name" value="MurCDEF_CellWall_CoF430Synth"/>
</dbReference>
<dbReference type="GO" id="GO:0008766">
    <property type="term" value="F:UDP-N-acetylmuramoylalanyl-D-glutamyl-2,6-diaminopimelate-D-alanyl-D-alanine ligase activity"/>
    <property type="evidence" value="ECO:0007669"/>
    <property type="project" value="RHEA"/>
</dbReference>
<dbReference type="GO" id="GO:0009252">
    <property type="term" value="P:peptidoglycan biosynthetic process"/>
    <property type="evidence" value="ECO:0007669"/>
    <property type="project" value="UniProtKB-UniPathway"/>
</dbReference>
<feature type="domain" description="Mur ligase central" evidence="8">
    <location>
        <begin position="76"/>
        <end position="260"/>
    </location>
</feature>
<dbReference type="UniPathway" id="UPA00219"/>
<dbReference type="GO" id="GO:0071555">
    <property type="term" value="P:cell wall organization"/>
    <property type="evidence" value="ECO:0007669"/>
    <property type="project" value="UniProtKB-KW"/>
</dbReference>
<dbReference type="PANTHER" id="PTHR43024:SF1">
    <property type="entry name" value="UDP-N-ACETYLMURAMOYL-TRIPEPTIDE--D-ALANYL-D-ALANINE LIGASE"/>
    <property type="match status" value="1"/>
</dbReference>
<proteinExistence type="predicted"/>
<dbReference type="GO" id="GO:0005524">
    <property type="term" value="F:ATP binding"/>
    <property type="evidence" value="ECO:0007669"/>
    <property type="project" value="UniProtKB-KW"/>
</dbReference>
<evidence type="ECO:0000256" key="4">
    <source>
        <dbReference type="ARBA" id="ARBA00022840"/>
    </source>
</evidence>
<sequence>MKRIIAKHQALLIHWWLTDKFPQQHIDNIFLYHPTGFKNVIRNYYRTWLVHPLKRRFAKYYLLFLKTFFGLKVIGITGSSGKTTTKEMLASILSLKGKTVYSFANIDPIYNIPATILRCRVSTKFLILEMGVEYPGEMDFYLWLAKPDLAVITNIYPTHTKFLKDINGVNKEKSKIIQCLNANNIAVLNFENRFLKQLKNQVKAKIEWFGNGSEIFATNVKINSNFYTEFVLNYHQKKEKMTIPIVGEPFVKDALAVISIALCLSINVNKIKQGLTNFNLSEHRMSIKKLESGSILVDDSYNNNPESAKKAVSTLKELSKNKKTILVFGDMLELGKNEIKYHQEIGRFISKIGVDYVIGVGKLSKYVVLNKRLAFETWDQALPALKPLLKKNTIVLIKGSRAMQLDKLVDHL</sequence>
<dbReference type="Gene3D" id="3.40.1190.10">
    <property type="entry name" value="Mur-like, catalytic domain"/>
    <property type="match status" value="1"/>
</dbReference>
<comment type="catalytic activity">
    <reaction evidence="6">
        <text>D-alanyl-D-alanine + UDP-N-acetyl-alpha-D-muramoyl-L-alanyl-gamma-D-glutamyl-meso-2,6-diaminopimelate + ATP = UDP-N-acetyl-alpha-D-muramoyl-L-alanyl-gamma-D-glutamyl-meso-2,6-diaminopimeloyl-D-alanyl-D-alanine + ADP + phosphate + H(+)</text>
        <dbReference type="Rhea" id="RHEA:28374"/>
        <dbReference type="ChEBI" id="CHEBI:15378"/>
        <dbReference type="ChEBI" id="CHEBI:30616"/>
        <dbReference type="ChEBI" id="CHEBI:43474"/>
        <dbReference type="ChEBI" id="CHEBI:57822"/>
        <dbReference type="ChEBI" id="CHEBI:61386"/>
        <dbReference type="ChEBI" id="CHEBI:83905"/>
        <dbReference type="ChEBI" id="CHEBI:456216"/>
        <dbReference type="EC" id="6.3.2.10"/>
    </reaction>
</comment>
<dbReference type="CDD" id="cd01983">
    <property type="entry name" value="SIMIBI"/>
    <property type="match status" value="1"/>
</dbReference>
<evidence type="ECO:0000256" key="5">
    <source>
        <dbReference type="ARBA" id="ARBA00023306"/>
    </source>
</evidence>
<evidence type="ECO:0000313" key="9">
    <source>
        <dbReference type="EMBL" id="PIU03644.1"/>
    </source>
</evidence>
<dbReference type="EMBL" id="PEYO01000012">
    <property type="protein sequence ID" value="PIU03644.1"/>
    <property type="molecule type" value="Genomic_DNA"/>
</dbReference>
<comment type="function">
    <text evidence="6">Involved in cell wall formation. Catalyzes the final step in the synthesis of UDP-N-acetylmuramoyl-pentapeptide, the precursor of murein.</text>
</comment>
<dbReference type="Pfam" id="PF02875">
    <property type="entry name" value="Mur_ligase_C"/>
    <property type="match status" value="1"/>
</dbReference>
<dbReference type="InterPro" id="IPR013221">
    <property type="entry name" value="Mur_ligase_cen"/>
</dbReference>